<sequence length="106" mass="11866">MLSRHWLCSFVLATKEPKMPSQRNASFGARAFALQNILQALITQVLSSAKYLSPKLRADGEKLYTKCSAALGTAADTGPWLRPAQYERMARLQRSWGNAQIFVNYS</sequence>
<reference evidence="1 2" key="1">
    <citation type="submission" date="2020-12" db="EMBL/GenBank/DDBJ databases">
        <title>HMF7856_wgs.fasta genome submission.</title>
        <authorList>
            <person name="Kang H."/>
            <person name="Kim H."/>
            <person name="Joh K."/>
        </authorList>
    </citation>
    <scope>NUCLEOTIDE SEQUENCE [LARGE SCALE GENOMIC DNA]</scope>
    <source>
        <strain evidence="1 2">HMF7856</strain>
    </source>
</reference>
<dbReference type="Proteomes" id="UP000429232">
    <property type="component" value="Chromosome"/>
</dbReference>
<dbReference type="EMBL" id="CP066775">
    <property type="protein sequence ID" value="QQL49072.1"/>
    <property type="molecule type" value="Genomic_DNA"/>
</dbReference>
<evidence type="ECO:0000313" key="1">
    <source>
        <dbReference type="EMBL" id="QQL49072.1"/>
    </source>
</evidence>
<dbReference type="AlphaFoldDB" id="A0A6I4I7M8"/>
<dbReference type="KEGG" id="mgik:GO620_012920"/>
<evidence type="ECO:0000313" key="2">
    <source>
        <dbReference type="Proteomes" id="UP000429232"/>
    </source>
</evidence>
<organism evidence="1 2">
    <name type="scientific">Mucilaginibacter ginkgonis</name>
    <dbReference type="NCBI Taxonomy" id="2682091"/>
    <lineage>
        <taxon>Bacteria</taxon>
        <taxon>Pseudomonadati</taxon>
        <taxon>Bacteroidota</taxon>
        <taxon>Sphingobacteriia</taxon>
        <taxon>Sphingobacteriales</taxon>
        <taxon>Sphingobacteriaceae</taxon>
        <taxon>Mucilaginibacter</taxon>
    </lineage>
</organism>
<name>A0A6I4I7M8_9SPHI</name>
<accession>A0A6I4I7M8</accession>
<gene>
    <name evidence="1" type="ORF">GO620_012920</name>
</gene>
<protein>
    <submittedName>
        <fullName evidence="1">Uncharacterized protein</fullName>
    </submittedName>
</protein>
<dbReference type="RefSeq" id="WP_157526996.1">
    <property type="nucleotide sequence ID" value="NZ_CP066775.1"/>
</dbReference>
<proteinExistence type="predicted"/>
<keyword evidence="2" id="KW-1185">Reference proteome</keyword>